<dbReference type="InterPro" id="IPR035940">
    <property type="entry name" value="CAP_sf"/>
</dbReference>
<dbReference type="Gene3D" id="3.40.33.10">
    <property type="entry name" value="CAP"/>
    <property type="match status" value="1"/>
</dbReference>
<evidence type="ECO:0000313" key="5">
    <source>
        <dbReference type="Proteomes" id="UP000540128"/>
    </source>
</evidence>
<organism evidence="4 5">
    <name type="scientific">Streptomyces odorifer</name>
    <dbReference type="NCBI Taxonomy" id="53450"/>
    <lineage>
        <taxon>Bacteria</taxon>
        <taxon>Bacillati</taxon>
        <taxon>Actinomycetota</taxon>
        <taxon>Actinomycetes</taxon>
        <taxon>Kitasatosporales</taxon>
        <taxon>Streptomycetaceae</taxon>
        <taxon>Streptomyces</taxon>
        <taxon>Streptomyces albidoflavus group</taxon>
    </lineage>
</organism>
<comment type="caution">
    <text evidence="4">The sequence shown here is derived from an EMBL/GenBank/DDBJ whole genome shotgun (WGS) entry which is preliminary data.</text>
</comment>
<feature type="compositionally biased region" description="Basic and acidic residues" evidence="1">
    <location>
        <begin position="141"/>
        <end position="166"/>
    </location>
</feature>
<protein>
    <submittedName>
        <fullName evidence="4">CAP domain-containing protein</fullName>
    </submittedName>
</protein>
<evidence type="ECO:0000313" key="4">
    <source>
        <dbReference type="EMBL" id="NUV29757.1"/>
    </source>
</evidence>
<dbReference type="EMBL" id="JAANNT010000012">
    <property type="protein sequence ID" value="NUV29757.1"/>
    <property type="molecule type" value="Genomic_DNA"/>
</dbReference>
<keyword evidence="2" id="KW-1133">Transmembrane helix</keyword>
<evidence type="ECO:0000256" key="2">
    <source>
        <dbReference type="SAM" id="Phobius"/>
    </source>
</evidence>
<accession>A0A7Y6F2H3</accession>
<dbReference type="PANTHER" id="PTHR31157:SF1">
    <property type="entry name" value="SCP DOMAIN-CONTAINING PROTEIN"/>
    <property type="match status" value="1"/>
</dbReference>
<feature type="domain" description="SCP" evidence="3">
    <location>
        <begin position="213"/>
        <end position="327"/>
    </location>
</feature>
<dbReference type="Pfam" id="PF00188">
    <property type="entry name" value="CAP"/>
    <property type="match status" value="1"/>
</dbReference>
<feature type="transmembrane region" description="Helical" evidence="2">
    <location>
        <begin position="60"/>
        <end position="81"/>
    </location>
</feature>
<proteinExistence type="predicted"/>
<dbReference type="AlphaFoldDB" id="A0A7Y6F2H3"/>
<dbReference type="CDD" id="cd05379">
    <property type="entry name" value="CAP_bacterial"/>
    <property type="match status" value="1"/>
</dbReference>
<evidence type="ECO:0000259" key="3">
    <source>
        <dbReference type="Pfam" id="PF00188"/>
    </source>
</evidence>
<dbReference type="Proteomes" id="UP000540128">
    <property type="component" value="Unassembled WGS sequence"/>
</dbReference>
<keyword evidence="2" id="KW-0812">Transmembrane</keyword>
<feature type="compositionally biased region" description="Polar residues" evidence="1">
    <location>
        <begin position="131"/>
        <end position="140"/>
    </location>
</feature>
<keyword evidence="2" id="KW-0472">Membrane</keyword>
<evidence type="ECO:0000256" key="1">
    <source>
        <dbReference type="SAM" id="MobiDB-lite"/>
    </source>
</evidence>
<name>A0A7Y6F2H3_9ACTN</name>
<sequence length="329" mass="33343">MGRHRRAAHGATNGNAARAERPEQSARPYDTGYHGRQEPAPVPETGSHRRPKRGAVPVRTGLLGVSAAVAMGAVAVATGLLPGAGDRYAVTGEGPSGRVEAADGPSDLETNGSADGRSGEGASRGADRSAGPSTEPSSSADGKKDKAEGKSGKPDAAGKADAEETASKQPSASRAPESAPAPTPSRTTQAPAPSRPTATPSTPAGSSAAAAVLSLVNQERAKAGCSPVTADGELEALATAFSKDMAARGFFDHTDPDGDSPWDRAEQAGVTGLGGENIARGQANAQSVMDSWMNSPGHRANILNCDYKTLGVGVHFAEGGPWWTQNFGF</sequence>
<reference evidence="4 5" key="1">
    <citation type="submission" date="2020-03" db="EMBL/GenBank/DDBJ databases">
        <title>Complete genome sequence of sixteen Streptomyces strains facilitates identification of candidate genes involved in plant growth-promotion in grain legumes and cereals.</title>
        <authorList>
            <person name="Gopalakrishnan S."/>
            <person name="Thakur V."/>
            <person name="Saxena R."/>
            <person name="Vadlamudi S."/>
            <person name="Purohit S."/>
            <person name="Kumar V."/>
            <person name="Rathore A."/>
            <person name="Chitikineni A."/>
            <person name="Varshney R.K."/>
        </authorList>
    </citation>
    <scope>NUCLEOTIDE SEQUENCE [LARGE SCALE GENOMIC DNA]</scope>
    <source>
        <strain evidence="4 5">KAI-180</strain>
    </source>
</reference>
<dbReference type="RefSeq" id="WP_175458036.1">
    <property type="nucleotide sequence ID" value="NZ_JAANNT010000012.1"/>
</dbReference>
<feature type="compositionally biased region" description="Low complexity" evidence="1">
    <location>
        <begin position="169"/>
        <end position="206"/>
    </location>
</feature>
<keyword evidence="5" id="KW-1185">Reference proteome</keyword>
<feature type="region of interest" description="Disordered" evidence="1">
    <location>
        <begin position="84"/>
        <end position="206"/>
    </location>
</feature>
<feature type="region of interest" description="Disordered" evidence="1">
    <location>
        <begin position="1"/>
        <end position="57"/>
    </location>
</feature>
<dbReference type="PANTHER" id="PTHR31157">
    <property type="entry name" value="SCP DOMAIN-CONTAINING PROTEIN"/>
    <property type="match status" value="1"/>
</dbReference>
<gene>
    <name evidence="4" type="ORF">G6W59_15795</name>
</gene>
<dbReference type="SUPFAM" id="SSF55797">
    <property type="entry name" value="PR-1-like"/>
    <property type="match status" value="1"/>
</dbReference>
<dbReference type="InterPro" id="IPR014044">
    <property type="entry name" value="CAP_dom"/>
</dbReference>